<feature type="domain" description="Toprim" evidence="10">
    <location>
        <begin position="4"/>
        <end position="114"/>
    </location>
</feature>
<comment type="caution">
    <text evidence="8">Lacks conserved residue(s) required for the propagation of feature annotation.</text>
</comment>
<reference evidence="12 13" key="1">
    <citation type="submission" date="2018-04" db="EMBL/GenBank/DDBJ databases">
        <title>Genomic Encyclopedia of Type Strains, Phase IV (KMG-IV): sequencing the most valuable type-strain genomes for metagenomic binning, comparative biology and taxonomic classification.</title>
        <authorList>
            <person name="Goeker M."/>
        </authorList>
    </citation>
    <scope>NUCLEOTIDE SEQUENCE [LARGE SCALE GENOMIC DNA]</scope>
    <source>
        <strain evidence="12 13">DSM 28520</strain>
    </source>
</reference>
<feature type="site" description="Interaction with DNA" evidence="8">
    <location>
        <position position="34"/>
    </location>
</feature>
<accession>A0A2U1F967</accession>
<evidence type="ECO:0000256" key="3">
    <source>
        <dbReference type="ARBA" id="ARBA00022723"/>
    </source>
</evidence>
<dbReference type="PANTHER" id="PTHR42785">
    <property type="entry name" value="DNA TOPOISOMERASE, TYPE IA, CORE"/>
    <property type="match status" value="1"/>
</dbReference>
<dbReference type="InterPro" id="IPR013824">
    <property type="entry name" value="Topo_IA_cen_sub1"/>
</dbReference>
<evidence type="ECO:0000313" key="13">
    <source>
        <dbReference type="Proteomes" id="UP000245462"/>
    </source>
</evidence>
<dbReference type="InterPro" id="IPR003601">
    <property type="entry name" value="Topo_IA_2"/>
</dbReference>
<dbReference type="InterPro" id="IPR003602">
    <property type="entry name" value="Topo_IA_DNA-bd_dom"/>
</dbReference>
<keyword evidence="6 8" id="KW-0238">DNA-binding</keyword>
<feature type="region of interest" description="Interaction with DNA" evidence="8">
    <location>
        <begin position="164"/>
        <end position="169"/>
    </location>
</feature>
<dbReference type="PROSITE" id="PS52039">
    <property type="entry name" value="TOPO_IA_2"/>
    <property type="match status" value="1"/>
</dbReference>
<dbReference type="Gene3D" id="1.10.460.10">
    <property type="entry name" value="Topoisomerase I, domain 2"/>
    <property type="match status" value="1"/>
</dbReference>
<comment type="function">
    <text evidence="8">Releases the supercoiling and torsional tension of DNA, which is introduced during the DNA replication and transcription, by transiently cleaving and rejoining one strand of the DNA duplex. Introduces a single-strand break via transesterification at a target site in duplex DNA. The scissile phosphodiester is attacked by the catalytic tyrosine of the enzyme, resulting in the formation of a DNA-(5'-phosphotyrosyl)-enzyme intermediate and the expulsion of a 3'-OH DNA strand. The free DNA strand then undergoes passage around the unbroken strand, thus removing DNA supercoils. Finally, in the religation step, the DNA 3'-OH attacks the covalent intermediate to expel the active-site tyrosine and restore the DNA phosphodiester backbone.</text>
</comment>
<dbReference type="SMART" id="SM00493">
    <property type="entry name" value="TOPRIM"/>
    <property type="match status" value="1"/>
</dbReference>
<feature type="site" description="Interaction with DNA" evidence="8">
    <location>
        <position position="140"/>
    </location>
</feature>
<dbReference type="CDD" id="cd00186">
    <property type="entry name" value="TOP1Ac"/>
    <property type="match status" value="1"/>
</dbReference>
<evidence type="ECO:0000256" key="6">
    <source>
        <dbReference type="ARBA" id="ARBA00023125"/>
    </source>
</evidence>
<evidence type="ECO:0000259" key="11">
    <source>
        <dbReference type="PROSITE" id="PS52039"/>
    </source>
</evidence>
<dbReference type="Gene3D" id="1.10.290.10">
    <property type="entry name" value="Topoisomerase I, domain 4"/>
    <property type="match status" value="1"/>
</dbReference>
<feature type="site" description="Interaction with DNA" evidence="8">
    <location>
        <position position="141"/>
    </location>
</feature>
<dbReference type="InterPro" id="IPR013826">
    <property type="entry name" value="Topo_IA_cen_sub3"/>
</dbReference>
<dbReference type="InterPro" id="IPR013825">
    <property type="entry name" value="Topo_IA_cen_sub2"/>
</dbReference>
<dbReference type="PRINTS" id="PR00417">
    <property type="entry name" value="PRTPISMRASEI"/>
</dbReference>
<evidence type="ECO:0000313" key="12">
    <source>
        <dbReference type="EMBL" id="PVZ08714.1"/>
    </source>
</evidence>
<dbReference type="GO" id="GO:0046872">
    <property type="term" value="F:metal ion binding"/>
    <property type="evidence" value="ECO:0007669"/>
    <property type="project" value="UniProtKB-KW"/>
</dbReference>
<gene>
    <name evidence="8" type="primary">topA</name>
    <name evidence="12" type="ORF">C7382_11260</name>
</gene>
<keyword evidence="3" id="KW-0479">Metal-binding</keyword>
<evidence type="ECO:0000256" key="7">
    <source>
        <dbReference type="ARBA" id="ARBA00023235"/>
    </source>
</evidence>
<dbReference type="InterPro" id="IPR005733">
    <property type="entry name" value="TopoI_bac-type"/>
</dbReference>
<dbReference type="InterPro" id="IPR025589">
    <property type="entry name" value="Toprim_C_rpt"/>
</dbReference>
<dbReference type="InterPro" id="IPR023405">
    <property type="entry name" value="Topo_IA_core_domain"/>
</dbReference>
<proteinExistence type="inferred from homology"/>
<dbReference type="InterPro" id="IPR028612">
    <property type="entry name" value="Topoisom_1_IA"/>
</dbReference>
<comment type="similarity">
    <text evidence="2 8">Belongs to the type IA topoisomerase family.</text>
</comment>
<dbReference type="InterPro" id="IPR013497">
    <property type="entry name" value="Topo_IA_cen"/>
</dbReference>
<dbReference type="SMART" id="SM00436">
    <property type="entry name" value="TOP1Bc"/>
    <property type="match status" value="1"/>
</dbReference>
<evidence type="ECO:0000256" key="9">
    <source>
        <dbReference type="SAM" id="MobiDB-lite"/>
    </source>
</evidence>
<dbReference type="GO" id="GO:0006265">
    <property type="term" value="P:DNA topological change"/>
    <property type="evidence" value="ECO:0007669"/>
    <property type="project" value="UniProtKB-UniRule"/>
</dbReference>
<dbReference type="Pfam" id="PF01131">
    <property type="entry name" value="Topoisom_bac"/>
    <property type="match status" value="1"/>
</dbReference>
<evidence type="ECO:0000259" key="10">
    <source>
        <dbReference type="PROSITE" id="PS50880"/>
    </source>
</evidence>
<comment type="caution">
    <text evidence="12">The sequence shown here is derived from an EMBL/GenBank/DDBJ whole genome shotgun (WGS) entry which is preliminary data.</text>
</comment>
<feature type="site" description="Interaction with DNA" evidence="8">
    <location>
        <position position="144"/>
    </location>
</feature>
<keyword evidence="13" id="KW-1185">Reference proteome</keyword>
<dbReference type="InterPro" id="IPR034149">
    <property type="entry name" value="TOPRIM_TopoI"/>
</dbReference>
<comment type="subunit">
    <text evidence="8">Monomer.</text>
</comment>
<dbReference type="SUPFAM" id="SSF56712">
    <property type="entry name" value="Prokaryotic type I DNA topoisomerase"/>
    <property type="match status" value="1"/>
</dbReference>
<feature type="compositionally biased region" description="Basic residues" evidence="9">
    <location>
        <begin position="771"/>
        <end position="791"/>
    </location>
</feature>
<feature type="site" description="Interaction with DNA" evidence="8">
    <location>
        <position position="156"/>
    </location>
</feature>
<dbReference type="PROSITE" id="PS50880">
    <property type="entry name" value="TOPRIM"/>
    <property type="match status" value="1"/>
</dbReference>
<protein>
    <recommendedName>
        <fullName evidence="8">DNA topoisomerase 1</fullName>
        <ecNumber evidence="8">5.6.2.1</ecNumber>
    </recommendedName>
    <alternativeName>
        <fullName evidence="8">DNA topoisomerase I</fullName>
    </alternativeName>
</protein>
<dbReference type="EMBL" id="QEKY01000012">
    <property type="protein sequence ID" value="PVZ08714.1"/>
    <property type="molecule type" value="Genomic_DNA"/>
</dbReference>
<feature type="region of interest" description="Disordered" evidence="9">
    <location>
        <begin position="767"/>
        <end position="791"/>
    </location>
</feature>
<name>A0A2U1F967_9PORP</name>
<evidence type="ECO:0000256" key="8">
    <source>
        <dbReference type="HAMAP-Rule" id="MF_00952"/>
    </source>
</evidence>
<evidence type="ECO:0000256" key="5">
    <source>
        <dbReference type="ARBA" id="ARBA00023029"/>
    </source>
</evidence>
<keyword evidence="7 8" id="KW-0413">Isomerase</keyword>
<dbReference type="GO" id="GO:0003917">
    <property type="term" value="F:DNA topoisomerase type I (single strand cut, ATP-independent) activity"/>
    <property type="evidence" value="ECO:0007669"/>
    <property type="project" value="UniProtKB-UniRule"/>
</dbReference>
<dbReference type="InterPro" id="IPR000380">
    <property type="entry name" value="Topo_IA"/>
</dbReference>
<dbReference type="EC" id="5.6.2.1" evidence="8"/>
<dbReference type="SMART" id="SM00437">
    <property type="entry name" value="TOP1Ac"/>
    <property type="match status" value="1"/>
</dbReference>
<dbReference type="InterPro" id="IPR006171">
    <property type="entry name" value="TOPRIM_dom"/>
</dbReference>
<feature type="site" description="Interaction with DNA" evidence="8">
    <location>
        <position position="477"/>
    </location>
</feature>
<dbReference type="PANTHER" id="PTHR42785:SF1">
    <property type="entry name" value="DNA TOPOISOMERASE"/>
    <property type="match status" value="1"/>
</dbReference>
<feature type="site" description="Interaction with DNA" evidence="8">
    <location>
        <position position="287"/>
    </location>
</feature>
<dbReference type="AlphaFoldDB" id="A0A2U1F967"/>
<keyword evidence="4" id="KW-0460">Magnesium</keyword>
<dbReference type="InterPro" id="IPR023406">
    <property type="entry name" value="Topo_IA_AS"/>
</dbReference>
<dbReference type="NCBIfam" id="TIGR01051">
    <property type="entry name" value="topA_bact"/>
    <property type="match status" value="1"/>
</dbReference>
<dbReference type="Gene3D" id="2.70.20.10">
    <property type="entry name" value="Topoisomerase I, domain 3"/>
    <property type="match status" value="1"/>
</dbReference>
<comment type="catalytic activity">
    <reaction evidence="1 8">
        <text>ATP-independent breakage of single-stranded DNA, followed by passage and rejoining.</text>
        <dbReference type="EC" id="5.6.2.1"/>
    </reaction>
</comment>
<sequence length="791" mass="90105">MRMKNLVIVESPAKAKTIARFLGPDFQVLSSYGHIRDLKPNKFSVDIKNNYEPEYEIPTDKRSVVKELKTQADKADYIWLASDEDREGEAIAWHLYEVLGLQNRPTKRIVFHEITESAIKAAIENPRDIDIHLVDAQQARRVLDRIVGFELSPVLWRRIRPSLSAGRVQSVSLRLIVEREREINTFVPEVSYRTVIEFILPDGKALTAELQTRFKTKEEARRFLEQSIGADFRITDVTKRPGKRSPAMPFTTSTLQQEAARKLGYTVVQTMRIAQKLYEEGLITYMRTDSVNLSDLALGALKKEITEQWGEKYYQFRRYKTKTKGAQEAHEAIRPTYINKAEIEGTPQEQKLYQLIRRRTIASQMADAVLERTTITIGSNKFEDTLSVQGEVITFDGFLGVYREDTDEEQTSAGMEERLLPLAHAGDTLRLQQAKATESFTQRPPRYTEASLVHKMEELGIGRPSTYAPTIQTIQNRNYVVRGDKPGKNRDYVVLEYAAGKDITETVRTEQTGQDRNKLLPTDMGLIVNDFLVASFPQVVDYNFTAKVEKEFDQIAEGKLQWQKQIGIFYDKFHPRVVEASAFDPEQRVGDRMLGTDPSSGEPIIVRVGRYGPMVQKGHTDKENGIKPQFASLQPNQSIDSITLEEALELFLLPKKLGEYESAEITVAIGRFGPYVKHAGKFVGLPKGVDPLSLTLDDAIELIQDKRMAEEKNLLKSFAEHPDMEIRTGRFGAYIKYQTNNYKIPKTVERPEELTYEDCLKFVEESPAKTTKSKKKEPAKKTTAKKAAKKD</sequence>
<dbReference type="Pfam" id="PF01751">
    <property type="entry name" value="Toprim"/>
    <property type="match status" value="1"/>
</dbReference>
<dbReference type="GO" id="GO:0003677">
    <property type="term" value="F:DNA binding"/>
    <property type="evidence" value="ECO:0007669"/>
    <property type="project" value="UniProtKB-KW"/>
</dbReference>
<evidence type="ECO:0000256" key="1">
    <source>
        <dbReference type="ARBA" id="ARBA00000213"/>
    </source>
</evidence>
<keyword evidence="5 8" id="KW-0799">Topoisomerase</keyword>
<dbReference type="CDD" id="cd03363">
    <property type="entry name" value="TOPRIM_TopoIA_TopoI"/>
    <property type="match status" value="1"/>
</dbReference>
<evidence type="ECO:0000256" key="2">
    <source>
        <dbReference type="ARBA" id="ARBA00009446"/>
    </source>
</evidence>
<dbReference type="Pfam" id="PF13368">
    <property type="entry name" value="Toprim_C_rpt"/>
    <property type="match status" value="3"/>
</dbReference>
<dbReference type="Proteomes" id="UP000245462">
    <property type="component" value="Unassembled WGS sequence"/>
</dbReference>
<dbReference type="HAMAP" id="MF_00952">
    <property type="entry name" value="Topoisom_1_prok"/>
    <property type="match status" value="1"/>
</dbReference>
<dbReference type="PROSITE" id="PS00396">
    <property type="entry name" value="TOPO_IA_1"/>
    <property type="match status" value="1"/>
</dbReference>
<feature type="active site" description="O-(5'-phospho-DNA)-tyrosine intermediate" evidence="8">
    <location>
        <position position="285"/>
    </location>
</feature>
<dbReference type="Gene3D" id="3.40.50.140">
    <property type="match status" value="1"/>
</dbReference>
<feature type="domain" description="Topo IA-type catalytic" evidence="11">
    <location>
        <begin position="130"/>
        <end position="578"/>
    </location>
</feature>
<evidence type="ECO:0000256" key="4">
    <source>
        <dbReference type="ARBA" id="ARBA00022842"/>
    </source>
</evidence>
<organism evidence="12 13">
    <name type="scientific">Porphyromonas loveana</name>
    <dbReference type="NCBI Taxonomy" id="1884669"/>
    <lineage>
        <taxon>Bacteria</taxon>
        <taxon>Pseudomonadati</taxon>
        <taxon>Bacteroidota</taxon>
        <taxon>Bacteroidia</taxon>
        <taxon>Bacteroidales</taxon>
        <taxon>Porphyromonadaceae</taxon>
        <taxon>Porphyromonas</taxon>
    </lineage>
</organism>